<evidence type="ECO:0000313" key="2">
    <source>
        <dbReference type="EMBL" id="CBJ33967.1"/>
    </source>
</evidence>
<feature type="compositionally biased region" description="Basic and acidic residues" evidence="1">
    <location>
        <begin position="149"/>
        <end position="161"/>
    </location>
</feature>
<gene>
    <name evidence="2" type="ORF">Esi_0774_0003</name>
</gene>
<evidence type="ECO:0000256" key="1">
    <source>
        <dbReference type="SAM" id="MobiDB-lite"/>
    </source>
</evidence>
<dbReference type="EMBL" id="FN649760">
    <property type="protein sequence ID" value="CBJ33967.1"/>
    <property type="molecule type" value="Genomic_DNA"/>
</dbReference>
<proteinExistence type="predicted"/>
<keyword evidence="3" id="KW-1185">Reference proteome</keyword>
<feature type="compositionally biased region" description="Gly residues" evidence="1">
    <location>
        <begin position="293"/>
        <end position="306"/>
    </location>
</feature>
<dbReference type="InParanoid" id="D7G6M8"/>
<reference evidence="2 3" key="1">
    <citation type="journal article" date="2010" name="Nature">
        <title>The Ectocarpus genome and the independent evolution of multicellularity in brown algae.</title>
        <authorList>
            <person name="Cock J.M."/>
            <person name="Sterck L."/>
            <person name="Rouze P."/>
            <person name="Scornet D."/>
            <person name="Allen A.E."/>
            <person name="Amoutzias G."/>
            <person name="Anthouard V."/>
            <person name="Artiguenave F."/>
            <person name="Aury J.M."/>
            <person name="Badger J.H."/>
            <person name="Beszteri B."/>
            <person name="Billiau K."/>
            <person name="Bonnet E."/>
            <person name="Bothwell J.H."/>
            <person name="Bowler C."/>
            <person name="Boyen C."/>
            <person name="Brownlee C."/>
            <person name="Carrano C.J."/>
            <person name="Charrier B."/>
            <person name="Cho G.Y."/>
            <person name="Coelho S.M."/>
            <person name="Collen J."/>
            <person name="Corre E."/>
            <person name="Da Silva C."/>
            <person name="Delage L."/>
            <person name="Delaroque N."/>
            <person name="Dittami S.M."/>
            <person name="Doulbeau S."/>
            <person name="Elias M."/>
            <person name="Farnham G."/>
            <person name="Gachon C.M."/>
            <person name="Gschloessl B."/>
            <person name="Heesch S."/>
            <person name="Jabbari K."/>
            <person name="Jubin C."/>
            <person name="Kawai H."/>
            <person name="Kimura K."/>
            <person name="Kloareg B."/>
            <person name="Kupper F.C."/>
            <person name="Lang D."/>
            <person name="Le Bail A."/>
            <person name="Leblanc C."/>
            <person name="Lerouge P."/>
            <person name="Lohr M."/>
            <person name="Lopez P.J."/>
            <person name="Martens C."/>
            <person name="Maumus F."/>
            <person name="Michel G."/>
            <person name="Miranda-Saavedra D."/>
            <person name="Morales J."/>
            <person name="Moreau H."/>
            <person name="Motomura T."/>
            <person name="Nagasato C."/>
            <person name="Napoli C.A."/>
            <person name="Nelson D.R."/>
            <person name="Nyvall-Collen P."/>
            <person name="Peters A.F."/>
            <person name="Pommier C."/>
            <person name="Potin P."/>
            <person name="Poulain J."/>
            <person name="Quesneville H."/>
            <person name="Read B."/>
            <person name="Rensing S.A."/>
            <person name="Ritter A."/>
            <person name="Rousvoal S."/>
            <person name="Samanta M."/>
            <person name="Samson G."/>
            <person name="Schroeder D.C."/>
            <person name="Segurens B."/>
            <person name="Strittmatter M."/>
            <person name="Tonon T."/>
            <person name="Tregear J.W."/>
            <person name="Valentin K."/>
            <person name="von Dassow P."/>
            <person name="Yamagishi T."/>
            <person name="Van de Peer Y."/>
            <person name="Wincker P."/>
        </authorList>
    </citation>
    <scope>NUCLEOTIDE SEQUENCE [LARGE SCALE GENOMIC DNA]</scope>
    <source>
        <strain evidence="3">Ec32 / CCAP1310/4</strain>
    </source>
</reference>
<name>D7G6M8_ECTSI</name>
<feature type="region of interest" description="Disordered" evidence="1">
    <location>
        <begin position="26"/>
        <end position="235"/>
    </location>
</feature>
<feature type="region of interest" description="Disordered" evidence="1">
    <location>
        <begin position="263"/>
        <end position="363"/>
    </location>
</feature>
<feature type="compositionally biased region" description="Basic residues" evidence="1">
    <location>
        <begin position="345"/>
        <end position="354"/>
    </location>
</feature>
<evidence type="ECO:0000313" key="3">
    <source>
        <dbReference type="Proteomes" id="UP000002630"/>
    </source>
</evidence>
<organism evidence="2 3">
    <name type="scientific">Ectocarpus siliculosus</name>
    <name type="common">Brown alga</name>
    <name type="synonym">Conferva siliculosa</name>
    <dbReference type="NCBI Taxonomy" id="2880"/>
    <lineage>
        <taxon>Eukaryota</taxon>
        <taxon>Sar</taxon>
        <taxon>Stramenopiles</taxon>
        <taxon>Ochrophyta</taxon>
        <taxon>PX clade</taxon>
        <taxon>Phaeophyceae</taxon>
        <taxon>Ectocarpales</taxon>
        <taxon>Ectocarpaceae</taxon>
        <taxon>Ectocarpus</taxon>
    </lineage>
</organism>
<sequence length="363" mass="37603">MRFLNKAVEEHLKVWGFTANELALQPTDFPTSLSPPNPARPNVGEQLSNQAQELEEEVKEEEEEEDEEEAGSRAIGHSNFKRKRQKHPQPGGGAGPAVPTARHAGHPDNQGGSAGGVHPEATRHRGGGDAAGALSLPDATAAPSGLDDNMGRPVREVDGRDIQATAGASSRAGNSDPLRNARLLPPSPAPSPPPPAPAALPPAPAGEPNILQPPDPAPQRQAPFPPPAAPEARYSLSWDDLLGAVDDDDEPHAQAVPWAGVIGAPLMPAGPAPSRFDLSEVGPLNFAESPVEGYGGHQEGGNGGEEGVPAEAAEGDSHEQQGGNDGEAAAPDAAPVPPVEPARRIGSRMRRPSRRLVESLAQA</sequence>
<dbReference type="AlphaFoldDB" id="D7G6M8"/>
<feature type="compositionally biased region" description="Pro residues" evidence="1">
    <location>
        <begin position="185"/>
        <end position="229"/>
    </location>
</feature>
<feature type="compositionally biased region" description="Acidic residues" evidence="1">
    <location>
        <begin position="53"/>
        <end position="69"/>
    </location>
</feature>
<dbReference type="Proteomes" id="UP000002630">
    <property type="component" value="Unassembled WGS sequence"/>
</dbReference>
<accession>D7G6M8</accession>
<protein>
    <submittedName>
        <fullName evidence="2">Uncharacterized protein</fullName>
    </submittedName>
</protein>